<sequence>MTQHDDTLALPRILCLHGGGVNGTVFRLQCRALVAALSGTFRLVFADAPYDSDAHEAIVGVYGDFGPFYRWLRWRPDHAEVPPAEAADRIVGACRRAMEADGGAGEWAGILGFSQGAKIAVSLLWAQERSDRRPLPARFRFGVVMAGSPPVVALSPSGDEPPPRHVADAAHPSMDFDDWPGDGDGEHAIGTPTLHVHGLLDAGLERHRRLMATYCRPGTTRLVEWQGGHRLPIKTVDVEAIKTEMMALASETGGI</sequence>
<comment type="similarity">
    <text evidence="1">Belongs to the LovG family.</text>
</comment>
<dbReference type="InterPro" id="IPR029058">
    <property type="entry name" value="AB_hydrolase_fold"/>
</dbReference>
<dbReference type="PANTHER" id="PTHR48070">
    <property type="entry name" value="ESTERASE OVCA2"/>
    <property type="match status" value="1"/>
</dbReference>
<gene>
    <name evidence="4" type="ORF">DCS_08275</name>
</gene>
<dbReference type="GO" id="GO:0005634">
    <property type="term" value="C:nucleus"/>
    <property type="evidence" value="ECO:0007669"/>
    <property type="project" value="TreeGrafter"/>
</dbReference>
<dbReference type="InterPro" id="IPR005645">
    <property type="entry name" value="FSH-like_dom"/>
</dbReference>
<dbReference type="AlphaFoldDB" id="A0A151GGT7"/>
<dbReference type="STRING" id="98403.A0A151GGT7"/>
<evidence type="ECO:0000313" key="4">
    <source>
        <dbReference type="EMBL" id="KYK56305.1"/>
    </source>
</evidence>
<feature type="domain" description="Serine hydrolase" evidence="3">
    <location>
        <begin position="11"/>
        <end position="240"/>
    </location>
</feature>
<dbReference type="PANTHER" id="PTHR48070:SF3">
    <property type="entry name" value="ESTERASE DBAE-RELATED"/>
    <property type="match status" value="1"/>
</dbReference>
<dbReference type="InterPro" id="IPR050593">
    <property type="entry name" value="LovG"/>
</dbReference>
<dbReference type="Proteomes" id="UP000076580">
    <property type="component" value="Chromosome 03"/>
</dbReference>
<dbReference type="GO" id="GO:0016787">
    <property type="term" value="F:hydrolase activity"/>
    <property type="evidence" value="ECO:0007669"/>
    <property type="project" value="UniProtKB-KW"/>
</dbReference>
<evidence type="ECO:0000313" key="5">
    <source>
        <dbReference type="Proteomes" id="UP000076580"/>
    </source>
</evidence>
<protein>
    <recommendedName>
        <fullName evidence="3">Serine hydrolase domain-containing protein</fullName>
    </recommendedName>
</protein>
<dbReference type="OrthoDB" id="2094269at2759"/>
<dbReference type="GO" id="GO:0044550">
    <property type="term" value="P:secondary metabolite biosynthetic process"/>
    <property type="evidence" value="ECO:0007669"/>
    <property type="project" value="TreeGrafter"/>
</dbReference>
<dbReference type="GeneID" id="63720918"/>
<accession>A0A151GGT7</accession>
<evidence type="ECO:0000256" key="2">
    <source>
        <dbReference type="ARBA" id="ARBA00022801"/>
    </source>
</evidence>
<evidence type="ECO:0000259" key="3">
    <source>
        <dbReference type="Pfam" id="PF03959"/>
    </source>
</evidence>
<keyword evidence="2" id="KW-0378">Hydrolase</keyword>
<dbReference type="SUPFAM" id="SSF53474">
    <property type="entry name" value="alpha/beta-Hydrolases"/>
    <property type="match status" value="1"/>
</dbReference>
<organism evidence="4 5">
    <name type="scientific">Drechmeria coniospora</name>
    <name type="common">Nematophagous fungus</name>
    <name type="synonym">Meria coniospora</name>
    <dbReference type="NCBI Taxonomy" id="98403"/>
    <lineage>
        <taxon>Eukaryota</taxon>
        <taxon>Fungi</taxon>
        <taxon>Dikarya</taxon>
        <taxon>Ascomycota</taxon>
        <taxon>Pezizomycotina</taxon>
        <taxon>Sordariomycetes</taxon>
        <taxon>Hypocreomycetidae</taxon>
        <taxon>Hypocreales</taxon>
        <taxon>Ophiocordycipitaceae</taxon>
        <taxon>Drechmeria</taxon>
    </lineage>
</organism>
<name>A0A151GGT7_DRECN</name>
<keyword evidence="5" id="KW-1185">Reference proteome</keyword>
<evidence type="ECO:0000256" key="1">
    <source>
        <dbReference type="ARBA" id="ARBA00005863"/>
    </source>
</evidence>
<dbReference type="Pfam" id="PF03959">
    <property type="entry name" value="FSH1"/>
    <property type="match status" value="1"/>
</dbReference>
<proteinExistence type="inferred from homology"/>
<dbReference type="InParanoid" id="A0A151GGT7"/>
<comment type="caution">
    <text evidence="4">The sequence shown here is derived from an EMBL/GenBank/DDBJ whole genome shotgun (WGS) entry which is preliminary data.</text>
</comment>
<reference evidence="4 5" key="1">
    <citation type="journal article" date="2016" name="Sci. Rep.">
        <title>Insights into Adaptations to a Near-Obligate Nematode Endoparasitic Lifestyle from the Finished Genome of Drechmeria coniospora.</title>
        <authorList>
            <person name="Zhang L."/>
            <person name="Zhou Z."/>
            <person name="Guo Q."/>
            <person name="Fokkens L."/>
            <person name="Miskei M."/>
            <person name="Pocsi I."/>
            <person name="Zhang W."/>
            <person name="Chen M."/>
            <person name="Wang L."/>
            <person name="Sun Y."/>
            <person name="Donzelli B.G."/>
            <person name="Gibson D.M."/>
            <person name="Nelson D.R."/>
            <person name="Luo J.G."/>
            <person name="Rep M."/>
            <person name="Liu H."/>
            <person name="Yang S."/>
            <person name="Wang J."/>
            <person name="Krasnoff S.B."/>
            <person name="Xu Y."/>
            <person name="Molnar I."/>
            <person name="Lin M."/>
        </authorList>
    </citation>
    <scope>NUCLEOTIDE SEQUENCE [LARGE SCALE GENOMIC DNA]</scope>
    <source>
        <strain evidence="4 5">ARSEF 6962</strain>
    </source>
</reference>
<dbReference type="EMBL" id="LAYC01000003">
    <property type="protein sequence ID" value="KYK56305.1"/>
    <property type="molecule type" value="Genomic_DNA"/>
</dbReference>
<dbReference type="Gene3D" id="3.40.50.1820">
    <property type="entry name" value="alpha/beta hydrolase"/>
    <property type="match status" value="1"/>
</dbReference>
<dbReference type="RefSeq" id="XP_040655657.1">
    <property type="nucleotide sequence ID" value="XM_040805553.1"/>
</dbReference>
<dbReference type="GO" id="GO:0005737">
    <property type="term" value="C:cytoplasm"/>
    <property type="evidence" value="ECO:0007669"/>
    <property type="project" value="TreeGrafter"/>
</dbReference>